<protein>
    <submittedName>
        <fullName evidence="1">Uncharacterized protein</fullName>
    </submittedName>
</protein>
<sequence>MAQAGTARIASLADGERLAGLTEKENYEIEQYEKIVQLRDMVLSGKHPTIKLPPGLKAIADSLPARVKTASVADVRSAVSKDQQAVPENLAKVVEVDAPPAAEKPVASQVACRSAQRPLTSGRTEINPILLEKSDELIRAEFQLQRQRLERSLREELEERRGSKPPQGSLGVFDLSSKLPLCHYPLMRT</sequence>
<evidence type="ECO:0000313" key="2">
    <source>
        <dbReference type="Proteomes" id="UP000053831"/>
    </source>
</evidence>
<accession>A0A0M8MT14</accession>
<organism evidence="1 2">
    <name type="scientific">Escovopsis weberi</name>
    <dbReference type="NCBI Taxonomy" id="150374"/>
    <lineage>
        <taxon>Eukaryota</taxon>
        <taxon>Fungi</taxon>
        <taxon>Dikarya</taxon>
        <taxon>Ascomycota</taxon>
        <taxon>Pezizomycotina</taxon>
        <taxon>Sordariomycetes</taxon>
        <taxon>Hypocreomycetidae</taxon>
        <taxon>Hypocreales</taxon>
        <taxon>Hypocreaceae</taxon>
        <taxon>Escovopsis</taxon>
    </lineage>
</organism>
<dbReference type="AlphaFoldDB" id="A0A0M8MT14"/>
<dbReference type="EMBL" id="LGSR01000022">
    <property type="protein sequence ID" value="KOS17868.1"/>
    <property type="molecule type" value="Genomic_DNA"/>
</dbReference>
<name>A0A0M8MT14_ESCWE</name>
<reference evidence="1 2" key="1">
    <citation type="submission" date="2015-07" db="EMBL/GenBank/DDBJ databases">
        <title>The genome of the fungus Escovopsis weberi, a specialized disease agent of ant agriculture.</title>
        <authorList>
            <person name="de Man T.J."/>
            <person name="Stajich J.E."/>
            <person name="Kubicek C.P."/>
            <person name="Chenthamara K."/>
            <person name="Atanasova L."/>
            <person name="Druzhinina I.S."/>
            <person name="Birnbaum S."/>
            <person name="Barribeau S.M."/>
            <person name="Teiling C."/>
            <person name="Suen G."/>
            <person name="Currie C."/>
            <person name="Gerardo N.M."/>
        </authorList>
    </citation>
    <scope>NUCLEOTIDE SEQUENCE [LARGE SCALE GENOMIC DNA]</scope>
</reference>
<dbReference type="Proteomes" id="UP000053831">
    <property type="component" value="Unassembled WGS sequence"/>
</dbReference>
<gene>
    <name evidence="1" type="ORF">ESCO_003050</name>
</gene>
<dbReference type="STRING" id="150374.A0A0M8MT14"/>
<comment type="caution">
    <text evidence="1">The sequence shown here is derived from an EMBL/GenBank/DDBJ whole genome shotgun (WGS) entry which is preliminary data.</text>
</comment>
<keyword evidence="2" id="KW-1185">Reference proteome</keyword>
<dbReference type="OrthoDB" id="5333304at2759"/>
<evidence type="ECO:0000313" key="1">
    <source>
        <dbReference type="EMBL" id="KOS17868.1"/>
    </source>
</evidence>
<proteinExistence type="predicted"/>